<proteinExistence type="predicted"/>
<accession>A0A1V2UIB4</accession>
<reference evidence="1 2" key="1">
    <citation type="submission" date="2016-12" db="EMBL/GenBank/DDBJ databases">
        <authorList>
            <person name="Song W.-J."/>
            <person name="Kurnit D.M."/>
        </authorList>
    </citation>
    <scope>NUCLEOTIDE SEQUENCE [LARGE SCALE GENOMIC DNA]</scope>
    <source>
        <strain evidence="1 2">CGB1038-1_S1</strain>
    </source>
</reference>
<organism evidence="1 2">
    <name type="scientific">Enterococcus mundtii</name>
    <dbReference type="NCBI Taxonomy" id="53346"/>
    <lineage>
        <taxon>Bacteria</taxon>
        <taxon>Bacillati</taxon>
        <taxon>Bacillota</taxon>
        <taxon>Bacilli</taxon>
        <taxon>Lactobacillales</taxon>
        <taxon>Enterococcaceae</taxon>
        <taxon>Enterococcus</taxon>
    </lineage>
</organism>
<dbReference type="RefSeq" id="WP_077151603.1">
    <property type="nucleotide sequence ID" value="NZ_CABMMO010000007.1"/>
</dbReference>
<evidence type="ECO:0000313" key="1">
    <source>
        <dbReference type="EMBL" id="ONN43103.1"/>
    </source>
</evidence>
<dbReference type="Proteomes" id="UP000189299">
    <property type="component" value="Unassembled WGS sequence"/>
</dbReference>
<dbReference type="EMBL" id="MSTR01000007">
    <property type="protein sequence ID" value="ONN43103.1"/>
    <property type="molecule type" value="Genomic_DNA"/>
</dbReference>
<gene>
    <name evidence="1" type="ORF">BTN92_08525</name>
</gene>
<dbReference type="InterPro" id="IPR054275">
    <property type="entry name" value="DUF7006"/>
</dbReference>
<protein>
    <submittedName>
        <fullName evidence="1">Uncharacterized protein</fullName>
    </submittedName>
</protein>
<name>A0A1V2UIB4_ENTMU</name>
<sequence length="119" mass="14216">MNNQNYFSYFHQECQKDYLALRFPLIKAEVEELCLVMQEEIDSINGDNFFEKHAEILGIDARLQIIFSLLSKEENGIFTYLSEEEILELSRKDYPYYIRELCGFRSNESTPHSLFFYCQ</sequence>
<dbReference type="Pfam" id="PF22652">
    <property type="entry name" value="DUF7006"/>
    <property type="match status" value="1"/>
</dbReference>
<evidence type="ECO:0000313" key="2">
    <source>
        <dbReference type="Proteomes" id="UP000189299"/>
    </source>
</evidence>
<dbReference type="AlphaFoldDB" id="A0A1V2UIB4"/>
<comment type="caution">
    <text evidence="1">The sequence shown here is derived from an EMBL/GenBank/DDBJ whole genome shotgun (WGS) entry which is preliminary data.</text>
</comment>